<organism evidence="1 2">
    <name type="scientific">Hygrophoropsis aurantiaca</name>
    <dbReference type="NCBI Taxonomy" id="72124"/>
    <lineage>
        <taxon>Eukaryota</taxon>
        <taxon>Fungi</taxon>
        <taxon>Dikarya</taxon>
        <taxon>Basidiomycota</taxon>
        <taxon>Agaricomycotina</taxon>
        <taxon>Agaricomycetes</taxon>
        <taxon>Agaricomycetidae</taxon>
        <taxon>Boletales</taxon>
        <taxon>Coniophorineae</taxon>
        <taxon>Hygrophoropsidaceae</taxon>
        <taxon>Hygrophoropsis</taxon>
    </lineage>
</organism>
<accession>A0ACB8AC17</accession>
<name>A0ACB8AC17_9AGAM</name>
<reference evidence="1" key="1">
    <citation type="journal article" date="2021" name="New Phytol.">
        <title>Evolutionary innovations through gain and loss of genes in the ectomycorrhizal Boletales.</title>
        <authorList>
            <person name="Wu G."/>
            <person name="Miyauchi S."/>
            <person name="Morin E."/>
            <person name="Kuo A."/>
            <person name="Drula E."/>
            <person name="Varga T."/>
            <person name="Kohler A."/>
            <person name="Feng B."/>
            <person name="Cao Y."/>
            <person name="Lipzen A."/>
            <person name="Daum C."/>
            <person name="Hundley H."/>
            <person name="Pangilinan J."/>
            <person name="Johnson J."/>
            <person name="Barry K."/>
            <person name="LaButti K."/>
            <person name="Ng V."/>
            <person name="Ahrendt S."/>
            <person name="Min B."/>
            <person name="Choi I.G."/>
            <person name="Park H."/>
            <person name="Plett J.M."/>
            <person name="Magnuson J."/>
            <person name="Spatafora J.W."/>
            <person name="Nagy L.G."/>
            <person name="Henrissat B."/>
            <person name="Grigoriev I.V."/>
            <person name="Yang Z.L."/>
            <person name="Xu J."/>
            <person name="Martin F.M."/>
        </authorList>
    </citation>
    <scope>NUCLEOTIDE SEQUENCE</scope>
    <source>
        <strain evidence="1">ATCC 28755</strain>
    </source>
</reference>
<dbReference type="EMBL" id="MU267719">
    <property type="protein sequence ID" value="KAH7910309.1"/>
    <property type="molecule type" value="Genomic_DNA"/>
</dbReference>
<dbReference type="Proteomes" id="UP000790377">
    <property type="component" value="Unassembled WGS sequence"/>
</dbReference>
<comment type="caution">
    <text evidence="1">The sequence shown here is derived from an EMBL/GenBank/DDBJ whole genome shotgun (WGS) entry which is preliminary data.</text>
</comment>
<gene>
    <name evidence="1" type="ORF">BJ138DRAFT_1153272</name>
</gene>
<evidence type="ECO:0000313" key="2">
    <source>
        <dbReference type="Proteomes" id="UP000790377"/>
    </source>
</evidence>
<keyword evidence="2" id="KW-1185">Reference proteome</keyword>
<sequence>MTADTHRMANITTITRTNTKTAEFAKLFELFDRVATRRSRGDVGIAIGREDIAAIPPEFAPVLKNLSTLLSIRAQRNQDRQIKPTGRPRRNTVGAGVAEELPSFPPEDRYPFTFKLMLHKLYDIGAWAEKVKSTVEASKEQFKPLAERIQEFSEENTRQLKKGVTRARSHSVIGAPKSPRAALGRVVPAEPSRALKKRCVGRRKSMSGPMAGAGWVYDAAVSSVEVSPPRSAMVMVFNHPSDIAVIPETRSRHQSLAGLEGIGARDAARRKTKIVDTSARFIGQERGSRTVTWSLDSPRTRLSAAEIISKRRGISWVAENDTTEGLKRVAVKRRLSS</sequence>
<protein>
    <submittedName>
        <fullName evidence="1">Uncharacterized protein</fullName>
    </submittedName>
</protein>
<evidence type="ECO:0000313" key="1">
    <source>
        <dbReference type="EMBL" id="KAH7910309.1"/>
    </source>
</evidence>
<proteinExistence type="predicted"/>